<evidence type="ECO:0000256" key="7">
    <source>
        <dbReference type="ARBA" id="ARBA00022989"/>
    </source>
</evidence>
<dbReference type="GO" id="GO:0015031">
    <property type="term" value="P:protein transport"/>
    <property type="evidence" value="ECO:0007669"/>
    <property type="project" value="UniProtKB-KW"/>
</dbReference>
<dbReference type="EMBL" id="SMFZ01000002">
    <property type="protein sequence ID" value="TCK22694.1"/>
    <property type="molecule type" value="Genomic_DNA"/>
</dbReference>
<dbReference type="Pfam" id="PF02699">
    <property type="entry name" value="YajC"/>
    <property type="match status" value="1"/>
</dbReference>
<dbReference type="Proteomes" id="UP000295560">
    <property type="component" value="Unassembled WGS sequence"/>
</dbReference>
<evidence type="ECO:0000256" key="8">
    <source>
        <dbReference type="ARBA" id="ARBA00023010"/>
    </source>
</evidence>
<keyword evidence="6" id="KW-0653">Protein transport</keyword>
<keyword evidence="9 11" id="KW-0472">Membrane</keyword>
<dbReference type="AlphaFoldDB" id="A0A4R1HJY1"/>
<evidence type="ECO:0000256" key="2">
    <source>
        <dbReference type="ARBA" id="ARBA00006742"/>
    </source>
</evidence>
<keyword evidence="3" id="KW-0813">Transport</keyword>
<accession>A0A4R1HJY1</accession>
<evidence type="ECO:0000256" key="5">
    <source>
        <dbReference type="ARBA" id="ARBA00022692"/>
    </source>
</evidence>
<dbReference type="InterPro" id="IPR003849">
    <property type="entry name" value="Preprotein_translocase_YajC"/>
</dbReference>
<keyword evidence="4" id="KW-1003">Cell membrane</keyword>
<evidence type="ECO:0000256" key="6">
    <source>
        <dbReference type="ARBA" id="ARBA00022927"/>
    </source>
</evidence>
<evidence type="ECO:0000256" key="9">
    <source>
        <dbReference type="ARBA" id="ARBA00023136"/>
    </source>
</evidence>
<dbReference type="SMART" id="SM01323">
    <property type="entry name" value="YajC"/>
    <property type="match status" value="1"/>
</dbReference>
<comment type="similarity">
    <text evidence="2">Belongs to the YajC family.</text>
</comment>
<gene>
    <name evidence="12" type="ORF">EV378_6702</name>
</gene>
<evidence type="ECO:0000256" key="10">
    <source>
        <dbReference type="SAM" id="MobiDB-lite"/>
    </source>
</evidence>
<sequence length="128" mass="13881">MGNSLMTFLPFLIILLLFVPLFLNGRKQRRQMQETQAMQQALGEGDVVITTSGLRGVITDASYEETIDIEIADGVVTTWLRAAVREKVNTDAADATPAVEDTKDDADETASTSSDAKVTPSEGKPIIH</sequence>
<evidence type="ECO:0000313" key="13">
    <source>
        <dbReference type="Proteomes" id="UP000295560"/>
    </source>
</evidence>
<name>A0A4R1HJY1_PSEEN</name>
<evidence type="ECO:0000256" key="4">
    <source>
        <dbReference type="ARBA" id="ARBA00022475"/>
    </source>
</evidence>
<dbReference type="NCBIfam" id="TIGR00739">
    <property type="entry name" value="yajC"/>
    <property type="match status" value="1"/>
</dbReference>
<evidence type="ECO:0000256" key="1">
    <source>
        <dbReference type="ARBA" id="ARBA00004162"/>
    </source>
</evidence>
<comment type="caution">
    <text evidence="12">The sequence shown here is derived from an EMBL/GenBank/DDBJ whole genome shotgun (WGS) entry which is preliminary data.</text>
</comment>
<evidence type="ECO:0000256" key="3">
    <source>
        <dbReference type="ARBA" id="ARBA00022448"/>
    </source>
</evidence>
<dbReference type="PANTHER" id="PTHR33909:SF1">
    <property type="entry name" value="SEC TRANSLOCON ACCESSORY COMPLEX SUBUNIT YAJC"/>
    <property type="match status" value="1"/>
</dbReference>
<evidence type="ECO:0000256" key="11">
    <source>
        <dbReference type="SAM" id="Phobius"/>
    </source>
</evidence>
<evidence type="ECO:0000313" key="12">
    <source>
        <dbReference type="EMBL" id="TCK22694.1"/>
    </source>
</evidence>
<comment type="subcellular location">
    <subcellularLocation>
        <location evidence="1">Cell membrane</location>
        <topology evidence="1">Single-pass membrane protein</topology>
    </subcellularLocation>
</comment>
<dbReference type="PANTHER" id="PTHR33909">
    <property type="entry name" value="SEC TRANSLOCON ACCESSORY COMPLEX SUBUNIT YAJC"/>
    <property type="match status" value="1"/>
</dbReference>
<keyword evidence="8" id="KW-0811">Translocation</keyword>
<keyword evidence="13" id="KW-1185">Reference proteome</keyword>
<organism evidence="12 13">
    <name type="scientific">Pseudonocardia endophytica</name>
    <dbReference type="NCBI Taxonomy" id="401976"/>
    <lineage>
        <taxon>Bacteria</taxon>
        <taxon>Bacillati</taxon>
        <taxon>Actinomycetota</taxon>
        <taxon>Actinomycetes</taxon>
        <taxon>Pseudonocardiales</taxon>
        <taxon>Pseudonocardiaceae</taxon>
        <taxon>Pseudonocardia</taxon>
    </lineage>
</organism>
<feature type="transmembrane region" description="Helical" evidence="11">
    <location>
        <begin position="6"/>
        <end position="23"/>
    </location>
</feature>
<protein>
    <submittedName>
        <fullName evidence="12">Preprotein translocase subunit YajC</fullName>
    </submittedName>
</protein>
<feature type="region of interest" description="Disordered" evidence="10">
    <location>
        <begin position="91"/>
        <end position="128"/>
    </location>
</feature>
<keyword evidence="7 11" id="KW-1133">Transmembrane helix</keyword>
<keyword evidence="5 11" id="KW-0812">Transmembrane</keyword>
<proteinExistence type="inferred from homology"/>
<dbReference type="GO" id="GO:0005886">
    <property type="term" value="C:plasma membrane"/>
    <property type="evidence" value="ECO:0007669"/>
    <property type="project" value="UniProtKB-SubCell"/>
</dbReference>
<reference evidence="12 13" key="1">
    <citation type="submission" date="2019-03" db="EMBL/GenBank/DDBJ databases">
        <title>Sequencing the genomes of 1000 actinobacteria strains.</title>
        <authorList>
            <person name="Klenk H.-P."/>
        </authorList>
    </citation>
    <scope>NUCLEOTIDE SEQUENCE [LARGE SCALE GENOMIC DNA]</scope>
    <source>
        <strain evidence="12 13">DSM 44969</strain>
    </source>
</reference>